<dbReference type="PANTHER" id="PTHR42839">
    <property type="entry name" value="ISOCHORISMATE SYNTHASE ENTC"/>
    <property type="match status" value="1"/>
</dbReference>
<evidence type="ECO:0000256" key="2">
    <source>
        <dbReference type="ARBA" id="ARBA00005297"/>
    </source>
</evidence>
<protein>
    <recommendedName>
        <fullName evidence="3">isochorismate synthase</fullName>
        <ecNumber evidence="3">5.4.4.2</ecNumber>
    </recommendedName>
    <alternativeName>
        <fullName evidence="5">Isochorismate mutase</fullName>
    </alternativeName>
</protein>
<sequence length="371" mass="39907">MHASFELTTPRYRLRCRGVSRRVTADVWNGPAVAEAVRNGFASAQGGRGAAEKPVVVGLVPFERGAPARLWVPEVVKWDCADQGALPVRDEVTDPVSIQGSDSPAFREWVAEAVRRIGACELEKVVLARRVIVECPAPIDCDRVHARLRAHNRAAFVYRIDLPCEAGETSSVFLGASPELVLGSSGRRVSSHPLAGSAPRLAGSSEDRQAAESLLASGKDRREHLLVVRAVGETFRGFAEDVEVPGEPTLFETPVVWHLGTRISGTLHEGISPIELAYALHPTPAVGGWPQVAAERTIADLEDFPRGWYAGLIGWMDGEGNGEWVLALRCGIVNGKEATVFGGAGIVSGSDPEKEHAETATKMRTFINALM</sequence>
<keyword evidence="8" id="KW-1185">Reference proteome</keyword>
<evidence type="ECO:0000313" key="7">
    <source>
        <dbReference type="EMBL" id="MBO0904701.1"/>
    </source>
</evidence>
<comment type="similarity">
    <text evidence="2">Belongs to the isochorismate synthase family.</text>
</comment>
<dbReference type="Gene3D" id="3.60.120.10">
    <property type="entry name" value="Anthranilate synthase"/>
    <property type="match status" value="1"/>
</dbReference>
<evidence type="ECO:0000256" key="3">
    <source>
        <dbReference type="ARBA" id="ARBA00012824"/>
    </source>
</evidence>
<organism evidence="7 8">
    <name type="scientific">Jiella sonneratiae</name>
    <dbReference type="NCBI Taxonomy" id="2816856"/>
    <lineage>
        <taxon>Bacteria</taxon>
        <taxon>Pseudomonadati</taxon>
        <taxon>Pseudomonadota</taxon>
        <taxon>Alphaproteobacteria</taxon>
        <taxon>Hyphomicrobiales</taxon>
        <taxon>Aurantimonadaceae</taxon>
        <taxon>Jiella</taxon>
    </lineage>
</organism>
<comment type="catalytic activity">
    <reaction evidence="1">
        <text>chorismate = isochorismate</text>
        <dbReference type="Rhea" id="RHEA:18985"/>
        <dbReference type="ChEBI" id="CHEBI:29748"/>
        <dbReference type="ChEBI" id="CHEBI:29780"/>
        <dbReference type="EC" id="5.4.4.2"/>
    </reaction>
</comment>
<dbReference type="InterPro" id="IPR004561">
    <property type="entry name" value="IsoChor_synthase"/>
</dbReference>
<dbReference type="InterPro" id="IPR005801">
    <property type="entry name" value="ADC_synthase"/>
</dbReference>
<keyword evidence="4 7" id="KW-0413">Isomerase</keyword>
<gene>
    <name evidence="7" type="ORF">J1C47_13730</name>
</gene>
<name>A0ABS3J4V2_9HYPH</name>
<dbReference type="Proteomes" id="UP000664288">
    <property type="component" value="Unassembled WGS sequence"/>
</dbReference>
<dbReference type="InterPro" id="IPR015890">
    <property type="entry name" value="Chorismate_C"/>
</dbReference>
<dbReference type="PANTHER" id="PTHR42839:SF2">
    <property type="entry name" value="ISOCHORISMATE SYNTHASE ENTC"/>
    <property type="match status" value="1"/>
</dbReference>
<dbReference type="NCBIfam" id="TIGR00543">
    <property type="entry name" value="isochor_syn"/>
    <property type="match status" value="1"/>
</dbReference>
<feature type="domain" description="Chorismate-utilising enzyme C-terminal" evidence="6">
    <location>
        <begin position="104"/>
        <end position="362"/>
    </location>
</feature>
<evidence type="ECO:0000256" key="5">
    <source>
        <dbReference type="ARBA" id="ARBA00041564"/>
    </source>
</evidence>
<dbReference type="GO" id="GO:0008909">
    <property type="term" value="F:isochorismate synthase activity"/>
    <property type="evidence" value="ECO:0007669"/>
    <property type="project" value="UniProtKB-EC"/>
</dbReference>
<dbReference type="RefSeq" id="WP_207351335.1">
    <property type="nucleotide sequence ID" value="NZ_JAFMPY010000013.1"/>
</dbReference>
<dbReference type="Pfam" id="PF00425">
    <property type="entry name" value="Chorismate_bind"/>
    <property type="match status" value="1"/>
</dbReference>
<dbReference type="EC" id="5.4.4.2" evidence="3"/>
<accession>A0ABS3J4V2</accession>
<reference evidence="7 8" key="1">
    <citation type="submission" date="2021-03" db="EMBL/GenBank/DDBJ databases">
        <title>Whole genome sequence of Jiella sp. MQZ13P-4.</title>
        <authorList>
            <person name="Tuo L."/>
        </authorList>
    </citation>
    <scope>NUCLEOTIDE SEQUENCE [LARGE SCALE GENOMIC DNA]</scope>
    <source>
        <strain evidence="7 8">MQZ13P-4</strain>
    </source>
</reference>
<evidence type="ECO:0000259" key="6">
    <source>
        <dbReference type="Pfam" id="PF00425"/>
    </source>
</evidence>
<proteinExistence type="inferred from homology"/>
<dbReference type="EMBL" id="JAFMPY010000013">
    <property type="protein sequence ID" value="MBO0904701.1"/>
    <property type="molecule type" value="Genomic_DNA"/>
</dbReference>
<dbReference type="SUPFAM" id="SSF56322">
    <property type="entry name" value="ADC synthase"/>
    <property type="match status" value="1"/>
</dbReference>
<comment type="caution">
    <text evidence="7">The sequence shown here is derived from an EMBL/GenBank/DDBJ whole genome shotgun (WGS) entry which is preliminary data.</text>
</comment>
<evidence type="ECO:0000313" key="8">
    <source>
        <dbReference type="Proteomes" id="UP000664288"/>
    </source>
</evidence>
<evidence type="ECO:0000256" key="1">
    <source>
        <dbReference type="ARBA" id="ARBA00000799"/>
    </source>
</evidence>
<evidence type="ECO:0000256" key="4">
    <source>
        <dbReference type="ARBA" id="ARBA00023235"/>
    </source>
</evidence>